<dbReference type="Pfam" id="PF13561">
    <property type="entry name" value="adh_short_C2"/>
    <property type="match status" value="1"/>
</dbReference>
<dbReference type="Proteomes" id="UP000054399">
    <property type="component" value="Unassembled WGS sequence"/>
</dbReference>
<reference evidence="7 8" key="2">
    <citation type="submission" date="2024-01" db="EMBL/GenBank/DDBJ databases">
        <title>Comparative genomics of Cryptococcus and Kwoniella reveals pathogenesis evolution and contrasting modes of karyotype evolution via chromosome fusion or intercentromeric recombination.</title>
        <authorList>
            <person name="Coelho M.A."/>
            <person name="David-Palma M."/>
            <person name="Shea T."/>
            <person name="Bowers K."/>
            <person name="Mcginley-Smith S."/>
            <person name="Mohammad A.W."/>
            <person name="Gnirke A."/>
            <person name="Yurkov A.M."/>
            <person name="Nowrousian M."/>
            <person name="Sun S."/>
            <person name="Cuomo C.A."/>
            <person name="Heitman J."/>
        </authorList>
    </citation>
    <scope>NUCLEOTIDE SEQUENCE [LARGE SCALE GENOMIC DNA]</scope>
    <source>
        <strain evidence="7 8">IND107</strain>
    </source>
</reference>
<keyword evidence="3" id="KW-0521">NADP</keyword>
<comment type="subcellular location">
    <subcellularLocation>
        <location evidence="1">Nucleus</location>
    </subcellularLocation>
</comment>
<dbReference type="Gene3D" id="4.10.240.10">
    <property type="entry name" value="Zn(2)-C6 fungal-type DNA-binding domain"/>
    <property type="match status" value="1"/>
</dbReference>
<dbReference type="InterPro" id="IPR020904">
    <property type="entry name" value="Sc_DH/Rdtase_CS"/>
</dbReference>
<keyword evidence="8" id="KW-1185">Reference proteome</keyword>
<protein>
    <recommendedName>
        <fullName evidence="6">Zn(2)-C6 fungal-type domain-containing protein</fullName>
    </recommendedName>
</protein>
<dbReference type="InterPro" id="IPR002347">
    <property type="entry name" value="SDR_fam"/>
</dbReference>
<feature type="domain" description="Zn(2)-C6 fungal-type" evidence="6">
    <location>
        <begin position="326"/>
        <end position="357"/>
    </location>
</feature>
<feature type="region of interest" description="Disordered" evidence="5">
    <location>
        <begin position="285"/>
        <end position="321"/>
    </location>
</feature>
<dbReference type="SUPFAM" id="SSF57701">
    <property type="entry name" value="Zn2/Cys6 DNA-binding domain"/>
    <property type="match status" value="1"/>
</dbReference>
<organism evidence="7 8">
    <name type="scientific">Cryptococcus tetragattii IND107</name>
    <dbReference type="NCBI Taxonomy" id="1296105"/>
    <lineage>
        <taxon>Eukaryota</taxon>
        <taxon>Fungi</taxon>
        <taxon>Dikarya</taxon>
        <taxon>Basidiomycota</taxon>
        <taxon>Agaricomycotina</taxon>
        <taxon>Tremellomycetes</taxon>
        <taxon>Tremellales</taxon>
        <taxon>Cryptococcaceae</taxon>
        <taxon>Cryptococcus</taxon>
        <taxon>Cryptococcus gattii species complex</taxon>
    </lineage>
</organism>
<accession>A0ABR3BTS0</accession>
<dbReference type="SMART" id="SM00906">
    <property type="entry name" value="Fungal_trans"/>
    <property type="match status" value="1"/>
</dbReference>
<evidence type="ECO:0000313" key="8">
    <source>
        <dbReference type="Proteomes" id="UP000054399"/>
    </source>
</evidence>
<evidence type="ECO:0000259" key="6">
    <source>
        <dbReference type="PROSITE" id="PS50048"/>
    </source>
</evidence>
<dbReference type="InterPro" id="IPR050613">
    <property type="entry name" value="Sec_Metabolite_Reg"/>
</dbReference>
<keyword evidence="4" id="KW-0539">Nucleus</keyword>
<feature type="region of interest" description="Disordered" evidence="5">
    <location>
        <begin position="400"/>
        <end position="462"/>
    </location>
</feature>
<feature type="region of interest" description="Disordered" evidence="5">
    <location>
        <begin position="359"/>
        <end position="382"/>
    </location>
</feature>
<feature type="compositionally biased region" description="Polar residues" evidence="5">
    <location>
        <begin position="407"/>
        <end position="419"/>
    </location>
</feature>
<dbReference type="PROSITE" id="PS00061">
    <property type="entry name" value="ADH_SHORT"/>
    <property type="match status" value="1"/>
</dbReference>
<dbReference type="InterPro" id="IPR001138">
    <property type="entry name" value="Zn2Cys6_DnaBD"/>
</dbReference>
<feature type="compositionally biased region" description="Polar residues" evidence="5">
    <location>
        <begin position="286"/>
        <end position="295"/>
    </location>
</feature>
<dbReference type="EMBL" id="ATAM02000005">
    <property type="protein sequence ID" value="KAL0250214.1"/>
    <property type="molecule type" value="Genomic_DNA"/>
</dbReference>
<dbReference type="PROSITE" id="PS50048">
    <property type="entry name" value="ZN2_CY6_FUNGAL_2"/>
    <property type="match status" value="1"/>
</dbReference>
<feature type="compositionally biased region" description="Polar residues" evidence="5">
    <location>
        <begin position="361"/>
        <end position="382"/>
    </location>
</feature>
<dbReference type="RefSeq" id="XP_066614401.1">
    <property type="nucleotide sequence ID" value="XM_066758017.1"/>
</dbReference>
<proteinExistence type="predicted"/>
<evidence type="ECO:0000256" key="4">
    <source>
        <dbReference type="ARBA" id="ARBA00023242"/>
    </source>
</evidence>
<dbReference type="CDD" id="cd00067">
    <property type="entry name" value="GAL4"/>
    <property type="match status" value="1"/>
</dbReference>
<evidence type="ECO:0000313" key="7">
    <source>
        <dbReference type="EMBL" id="KAL0250214.1"/>
    </source>
</evidence>
<evidence type="ECO:0000256" key="1">
    <source>
        <dbReference type="ARBA" id="ARBA00004123"/>
    </source>
</evidence>
<dbReference type="Pfam" id="PF04082">
    <property type="entry name" value="Fungal_trans"/>
    <property type="match status" value="1"/>
</dbReference>
<name>A0ABR3BTS0_9TREE</name>
<evidence type="ECO:0000256" key="2">
    <source>
        <dbReference type="ARBA" id="ARBA00022723"/>
    </source>
</evidence>
<reference evidence="8" key="1">
    <citation type="submission" date="2015-01" db="EMBL/GenBank/DDBJ databases">
        <title>The Genome Sequence of Cryptococcus gattii MMRL2647.</title>
        <authorList>
            <consortium name="The Broad Institute Genomics Platform"/>
            <person name="Cuomo C."/>
            <person name="Litvintseva A."/>
            <person name="Chen Y."/>
            <person name="Heitman J."/>
            <person name="Sun S."/>
            <person name="Springer D."/>
            <person name="Dromer F."/>
            <person name="Young S."/>
            <person name="Zeng Q."/>
            <person name="Gargeya S."/>
            <person name="Abouelleil A."/>
            <person name="Alvarado L."/>
            <person name="Chapman S.B."/>
            <person name="Gainer-Dewar J."/>
            <person name="Goldberg J."/>
            <person name="Griggs A."/>
            <person name="Gujja S."/>
            <person name="Hansen M."/>
            <person name="Howarth C."/>
            <person name="Imamovic A."/>
            <person name="Larimer J."/>
            <person name="Murphy C."/>
            <person name="Naylor J."/>
            <person name="Pearson M."/>
            <person name="Priest M."/>
            <person name="Roberts A."/>
            <person name="Saif S."/>
            <person name="Shea T."/>
            <person name="Sykes S."/>
            <person name="Wortman J."/>
            <person name="Nusbaum C."/>
            <person name="Birren B."/>
        </authorList>
    </citation>
    <scope>NUCLEOTIDE SEQUENCE [LARGE SCALE GENOMIC DNA]</scope>
    <source>
        <strain evidence="8">IND107</strain>
    </source>
</reference>
<dbReference type="InterPro" id="IPR036291">
    <property type="entry name" value="NAD(P)-bd_dom_sf"/>
</dbReference>
<evidence type="ECO:0000256" key="5">
    <source>
        <dbReference type="SAM" id="MobiDB-lite"/>
    </source>
</evidence>
<keyword evidence="2" id="KW-0479">Metal-binding</keyword>
<dbReference type="InterPro" id="IPR036864">
    <property type="entry name" value="Zn2-C6_fun-type_DNA-bd_sf"/>
</dbReference>
<dbReference type="SUPFAM" id="SSF51735">
    <property type="entry name" value="NAD(P)-binding Rossmann-fold domains"/>
    <property type="match status" value="1"/>
</dbReference>
<dbReference type="Gene3D" id="3.40.50.720">
    <property type="entry name" value="NAD(P)-binding Rossmann-like Domain"/>
    <property type="match status" value="1"/>
</dbReference>
<dbReference type="PRINTS" id="PR00081">
    <property type="entry name" value="GDHRDH"/>
</dbReference>
<evidence type="ECO:0000256" key="3">
    <source>
        <dbReference type="ARBA" id="ARBA00022857"/>
    </source>
</evidence>
<feature type="region of interest" description="Disordered" evidence="5">
    <location>
        <begin position="546"/>
        <end position="565"/>
    </location>
</feature>
<feature type="compositionally biased region" description="Polar residues" evidence="5">
    <location>
        <begin position="434"/>
        <end position="462"/>
    </location>
</feature>
<gene>
    <name evidence="7" type="ORF">I308_103523</name>
</gene>
<dbReference type="PANTHER" id="PTHR31001:SF56">
    <property type="entry name" value="ZN(2)-C6 FUNGAL-TYPE DOMAIN-CONTAINING PROTEIN"/>
    <property type="match status" value="1"/>
</dbReference>
<sequence length="1202" mass="132694">MIVDGKAFIITGGLGSIGRAAAEILVEKGAYIVAFDILSPEEGEAKIKTFAKPNQYFYEQTDIADRTKMKAACDSALKKIPNGSLFGAIHCAAIAPGRPWTKSMTEKLDDFVKVMNVNAVGTFTVNALVADAINSQYPELDIFHERVSEERGVIINLSSVVGHGIPARSLTYGVSKRAVLGITEAAADFLAPSGIRVNSVAPALVISPIMLAGGRDKYFQAQLDQYSMFPRRFTEPSEIGSAIVFLIENSMMNAFHLKVDAGWKQLSSWALGDPRKISPLLDQCSLRMSSPSPSATGIRRRRGASASVSHEPQEPPRKRKQRPIFNCGECRRLKAKCDRKVPCSNCVRRKCPEKCIEEGEQVNSSRPAGNRTSPAEDTSLSPNLLRQRVLQLEKIIADSGLPVPGSAQENLNLSGNSLGDPSHPPPPVDGITQWDPSTQVSPAVQPSHSSGRSPNNSTQYNQYPISSVTSTYLQPLSRSNLPTANSSNLTHAVQTVQPNANEDRVTLHSSDLENLNHDVRSVSFPTGLWSRPAIHNANMVSPAANVSMTSPASSRNAIGADTSNGGDVDGLGHGTLMINRAGHSRWLGRTSGSEWINTQEMMEGSPSPPRTRLPSPTRFTDLADPTSPAAHPRSAGLFIAFPFAEVSRTITTAALLGKMPPKSEGVYLFQIYYRHFSWLFNIIPMAQLEAMLDRAYDLAESPHAVTSRMFPPEKLALIFIIFAMGSYYSLELPADDSSVEEYLSLSRCCMGKADFLNNNSIAAIQTLHIAAHLLLTMDSGKNGESAWPLWGLAARLAQGMGLHRDGERWNLPKDVVEERRRVFWEVYSADTMTSNCFSRPGSINPAYVDTQFPTIQRDSVEYFHVIRYQFTDISRSILDHAMFVEVPPYSHVLELHERVSAFERSIEFPFRCRPVLCGLPSVYPDSQEAVNESPSIDKRNYHRTLQQYALALNIAESLLFLHRPYFARALHDSHEEPSLSSYGISYMTTLERCNAIVVVASHLYSLYPQTAARHWFLWYHAFNAATCMGALILTNPRNVLVPFALALVEMTSDIYTSVVQLRNSPRMMKNLKWLEHLKSKIRVRLAQTPEENYSIGGGGGRNESDDTEVLGWRTRLIQRAGQGFPSVHTSLDTKIQNETNQAIRSDQSEPALEGITTDAGGVSFSESNFLNAFANISSTIESERCDRDSASFNWWLNGSPLY</sequence>
<dbReference type="InterPro" id="IPR007219">
    <property type="entry name" value="XnlR_reg_dom"/>
</dbReference>
<dbReference type="PANTHER" id="PTHR31001">
    <property type="entry name" value="UNCHARACTERIZED TRANSCRIPTIONAL REGULATORY PROTEIN"/>
    <property type="match status" value="1"/>
</dbReference>
<dbReference type="GeneID" id="91990379"/>
<dbReference type="SMART" id="SM00066">
    <property type="entry name" value="GAL4"/>
    <property type="match status" value="1"/>
</dbReference>
<comment type="caution">
    <text evidence="7">The sequence shown here is derived from an EMBL/GenBank/DDBJ whole genome shotgun (WGS) entry which is preliminary data.</text>
</comment>
<dbReference type="CDD" id="cd12148">
    <property type="entry name" value="fungal_TF_MHR"/>
    <property type="match status" value="1"/>
</dbReference>